<feature type="compositionally biased region" description="Low complexity" evidence="1">
    <location>
        <begin position="367"/>
        <end position="378"/>
    </location>
</feature>
<dbReference type="AlphaFoldDB" id="A0A9N7W3T1"/>
<comment type="caution">
    <text evidence="2">The sequence shown here is derived from an EMBL/GenBank/DDBJ whole genome shotgun (WGS) entry which is preliminary data.</text>
</comment>
<evidence type="ECO:0000313" key="2">
    <source>
        <dbReference type="EMBL" id="CAB1459911.1"/>
    </source>
</evidence>
<dbReference type="EMBL" id="CADEAL010004451">
    <property type="protein sequence ID" value="CAB1459911.1"/>
    <property type="molecule type" value="Genomic_DNA"/>
</dbReference>
<dbReference type="Proteomes" id="UP001153269">
    <property type="component" value="Unassembled WGS sequence"/>
</dbReference>
<reference evidence="2" key="1">
    <citation type="submission" date="2020-03" db="EMBL/GenBank/DDBJ databases">
        <authorList>
            <person name="Weist P."/>
        </authorList>
    </citation>
    <scope>NUCLEOTIDE SEQUENCE</scope>
</reference>
<feature type="region of interest" description="Disordered" evidence="1">
    <location>
        <begin position="495"/>
        <end position="551"/>
    </location>
</feature>
<proteinExistence type="predicted"/>
<accession>A0A9N7W3T1</accession>
<evidence type="ECO:0000313" key="3">
    <source>
        <dbReference type="Proteomes" id="UP001153269"/>
    </source>
</evidence>
<name>A0A9N7W3T1_PLEPL</name>
<protein>
    <submittedName>
        <fullName evidence="2">Uncharacterized protein</fullName>
    </submittedName>
</protein>
<gene>
    <name evidence="2" type="ORF">PLEPLA_LOCUS47748</name>
</gene>
<evidence type="ECO:0000256" key="1">
    <source>
        <dbReference type="SAM" id="MobiDB-lite"/>
    </source>
</evidence>
<sequence>MNGFDPSRLVLAERSNIYVGSQYSAIQCGRGEIRLTLDLISERPGRRRFKELRAPWNLGLTLLEFGRWSGIVDLQNKTLGFGTAARDAGKLWMKLAQGRVVTPSTAVRVQALAFFTSDSRPSYQRCAVHGLAHDHPGKSPAGGCTPATRGPDTSGTIRGSPLSFLFDFFIGRAVNAAAAQTGSAAAPHDGQMDRKIENTGREFRLVVEQLNNSFSFSTSSLVTVLYFRGPSPLPPPPSSSSSSSSSLPTSHLLVLFPVGGVRIVPAARSQESSGAVNPQHKLESPTARCCLHGRGGMFLLAEKQCRRRIAGSARPEERRRRGWLESGGVLWVNFAPLLLVVMPKRCIAQRDGQFFLGDGVLAGGPPSAAATAAGTPTVATPPPPPPSAAVARSAAVEPGNHTILPTITFPNKPSKSYQCTRGPRQTQVTSCDLCAGQFLCPGAPWGSRRAKASHCCTYRLKRLIHARILEKQWLDMTASLPMWKDSREIIAVMPGPGPNKGPAVEQEVTSGMALRRQQSSSRPRRQVSLEGGRDVEETDGGMEESTRRESA</sequence>
<keyword evidence="3" id="KW-1185">Reference proteome</keyword>
<organism evidence="2 3">
    <name type="scientific">Pleuronectes platessa</name>
    <name type="common">European plaice</name>
    <dbReference type="NCBI Taxonomy" id="8262"/>
    <lineage>
        <taxon>Eukaryota</taxon>
        <taxon>Metazoa</taxon>
        <taxon>Chordata</taxon>
        <taxon>Craniata</taxon>
        <taxon>Vertebrata</taxon>
        <taxon>Euteleostomi</taxon>
        <taxon>Actinopterygii</taxon>
        <taxon>Neopterygii</taxon>
        <taxon>Teleostei</taxon>
        <taxon>Neoteleostei</taxon>
        <taxon>Acanthomorphata</taxon>
        <taxon>Carangaria</taxon>
        <taxon>Pleuronectiformes</taxon>
        <taxon>Pleuronectoidei</taxon>
        <taxon>Pleuronectidae</taxon>
        <taxon>Pleuronectes</taxon>
    </lineage>
</organism>
<feature type="region of interest" description="Disordered" evidence="1">
    <location>
        <begin position="367"/>
        <end position="386"/>
    </location>
</feature>